<dbReference type="SMART" id="SM00014">
    <property type="entry name" value="acidPPc"/>
    <property type="match status" value="1"/>
</dbReference>
<name>A0A101JTA0_CHLLI</name>
<protein>
    <submittedName>
        <fullName evidence="3">PA-phosphatase</fullName>
    </submittedName>
</protein>
<feature type="transmembrane region" description="Helical" evidence="1">
    <location>
        <begin position="244"/>
        <end position="265"/>
    </location>
</feature>
<dbReference type="EMBL" id="LMBR01000018">
    <property type="protein sequence ID" value="KUL32569.1"/>
    <property type="molecule type" value="Genomic_DNA"/>
</dbReference>
<comment type="caution">
    <text evidence="3">The sequence shown here is derived from an EMBL/GenBank/DDBJ whole genome shotgun (WGS) entry which is preliminary data.</text>
</comment>
<gene>
    <name evidence="3" type="ORF">ASB62_01495</name>
</gene>
<sequence length="292" mass="31191">MLSVQIQASALCLRVCGGEAAGRFFRAFSYAVVLTFFFFSSVVHAGSPENFLSDDATGIYRDFREVFSAPSHFDGGDWATVVAVAGAAVASAFVADEPVRDYARSHHTPFLDAVMPAGDYYGRFSTGYGLGSLIYLGGIIAGSDDVRLTGRAVIEAHTFAMLITGVIKATAGRSRPFKQEGNRRFLFFADENPNWSFPSGHAASAFAVSSVLGTRINRPWATAGLYALSTLTAVQRVYDDKHWLSDTIVGAAIGTVVGLAVGGMINDEEDRMERGMVESGEPVPLAGVTVTF</sequence>
<reference evidence="3 4" key="1">
    <citation type="submission" date="2015-10" db="EMBL/GenBank/DDBJ databases">
        <title>Draft Genome Sequence of Chlorobium limicola strain Frasassi Growing under Artificial Lighting in the Frasassi Cave System.</title>
        <authorList>
            <person name="Mansor M."/>
            <person name="Macalady J."/>
        </authorList>
    </citation>
    <scope>NUCLEOTIDE SEQUENCE [LARGE SCALE GENOMIC DNA]</scope>
    <source>
        <strain evidence="3 4">Frasassi</strain>
    </source>
</reference>
<dbReference type="SUPFAM" id="SSF48317">
    <property type="entry name" value="Acid phosphatase/Vanadium-dependent haloperoxidase"/>
    <property type="match status" value="1"/>
</dbReference>
<evidence type="ECO:0000313" key="3">
    <source>
        <dbReference type="EMBL" id="KUL32569.1"/>
    </source>
</evidence>
<dbReference type="AlphaFoldDB" id="A0A101JTA0"/>
<accession>A0A101JTA0</accession>
<evidence type="ECO:0000256" key="1">
    <source>
        <dbReference type="SAM" id="Phobius"/>
    </source>
</evidence>
<proteinExistence type="predicted"/>
<dbReference type="PANTHER" id="PTHR14969:SF13">
    <property type="entry name" value="AT30094P"/>
    <property type="match status" value="1"/>
</dbReference>
<dbReference type="Pfam" id="PF01569">
    <property type="entry name" value="PAP2"/>
    <property type="match status" value="1"/>
</dbReference>
<keyword evidence="4" id="KW-1185">Reference proteome</keyword>
<feature type="transmembrane region" description="Helical" evidence="1">
    <location>
        <begin position="27"/>
        <end position="45"/>
    </location>
</feature>
<dbReference type="InterPro" id="IPR000326">
    <property type="entry name" value="PAP2/HPO"/>
</dbReference>
<feature type="domain" description="Phosphatidic acid phosphatase type 2/haloperoxidase" evidence="2">
    <location>
        <begin position="149"/>
        <end position="262"/>
    </location>
</feature>
<dbReference type="PANTHER" id="PTHR14969">
    <property type="entry name" value="SPHINGOSINE-1-PHOSPHATE PHOSPHOHYDROLASE"/>
    <property type="match status" value="1"/>
</dbReference>
<keyword evidence="1" id="KW-0472">Membrane</keyword>
<keyword evidence="1" id="KW-0812">Transmembrane</keyword>
<keyword evidence="1" id="KW-1133">Transmembrane helix</keyword>
<dbReference type="Proteomes" id="UP000053937">
    <property type="component" value="Unassembled WGS sequence"/>
</dbReference>
<organism evidence="3 4">
    <name type="scientific">Chlorobium limicola</name>
    <dbReference type="NCBI Taxonomy" id="1092"/>
    <lineage>
        <taxon>Bacteria</taxon>
        <taxon>Pseudomonadati</taxon>
        <taxon>Chlorobiota</taxon>
        <taxon>Chlorobiia</taxon>
        <taxon>Chlorobiales</taxon>
        <taxon>Chlorobiaceae</taxon>
        <taxon>Chlorobium/Pelodictyon group</taxon>
        <taxon>Chlorobium</taxon>
    </lineage>
</organism>
<dbReference type="InterPro" id="IPR036938">
    <property type="entry name" value="PAP2/HPO_sf"/>
</dbReference>
<evidence type="ECO:0000259" key="2">
    <source>
        <dbReference type="SMART" id="SM00014"/>
    </source>
</evidence>
<dbReference type="RefSeq" id="WP_059138313.1">
    <property type="nucleotide sequence ID" value="NZ_LMBR01000018.1"/>
</dbReference>
<evidence type="ECO:0000313" key="4">
    <source>
        <dbReference type="Proteomes" id="UP000053937"/>
    </source>
</evidence>
<dbReference type="Gene3D" id="1.20.144.10">
    <property type="entry name" value="Phosphatidic acid phosphatase type 2/haloperoxidase"/>
    <property type="match status" value="1"/>
</dbReference>
<dbReference type="OrthoDB" id="9773582at2"/>
<dbReference type="CDD" id="cd03394">
    <property type="entry name" value="PAP2_like_5"/>
    <property type="match status" value="1"/>
</dbReference>